<dbReference type="RefSeq" id="XP_022144110.1">
    <property type="nucleotide sequence ID" value="XM_022288418.1"/>
</dbReference>
<dbReference type="GO" id="GO:0009904">
    <property type="term" value="P:chloroplast accumulation movement"/>
    <property type="evidence" value="ECO:0007669"/>
    <property type="project" value="TreeGrafter"/>
</dbReference>
<feature type="region of interest" description="Disordered" evidence="4">
    <location>
        <begin position="482"/>
        <end position="538"/>
    </location>
</feature>
<evidence type="ECO:0000256" key="3">
    <source>
        <dbReference type="SAM" id="Coils"/>
    </source>
</evidence>
<organism evidence="5 6">
    <name type="scientific">Momordica charantia</name>
    <name type="common">Bitter gourd</name>
    <name type="synonym">Balsam pear</name>
    <dbReference type="NCBI Taxonomy" id="3673"/>
    <lineage>
        <taxon>Eukaryota</taxon>
        <taxon>Viridiplantae</taxon>
        <taxon>Streptophyta</taxon>
        <taxon>Embryophyta</taxon>
        <taxon>Tracheophyta</taxon>
        <taxon>Spermatophyta</taxon>
        <taxon>Magnoliopsida</taxon>
        <taxon>eudicotyledons</taxon>
        <taxon>Gunneridae</taxon>
        <taxon>Pentapetalae</taxon>
        <taxon>rosids</taxon>
        <taxon>fabids</taxon>
        <taxon>Cucurbitales</taxon>
        <taxon>Cucurbitaceae</taxon>
        <taxon>Momordiceae</taxon>
        <taxon>Momordica</taxon>
    </lineage>
</organism>
<comment type="similarity">
    <text evidence="1">Belongs to the WEB family.</text>
</comment>
<feature type="region of interest" description="Disordered" evidence="4">
    <location>
        <begin position="1"/>
        <end position="22"/>
    </location>
</feature>
<reference evidence="6" key="1">
    <citation type="submission" date="2025-08" db="UniProtKB">
        <authorList>
            <consortium name="RefSeq"/>
        </authorList>
    </citation>
    <scope>IDENTIFICATION</scope>
    <source>
        <strain evidence="6">OHB3-1</strain>
    </source>
</reference>
<evidence type="ECO:0000313" key="5">
    <source>
        <dbReference type="Proteomes" id="UP000504603"/>
    </source>
</evidence>
<dbReference type="Pfam" id="PF05701">
    <property type="entry name" value="WEMBL"/>
    <property type="match status" value="2"/>
</dbReference>
<feature type="compositionally biased region" description="Basic and acidic residues" evidence="4">
    <location>
        <begin position="509"/>
        <end position="524"/>
    </location>
</feature>
<keyword evidence="2 3" id="KW-0175">Coiled coil</keyword>
<proteinExistence type="inferred from homology"/>
<dbReference type="Proteomes" id="UP000504603">
    <property type="component" value="Unplaced"/>
</dbReference>
<accession>A0A6J1CQQ8</accession>
<feature type="compositionally biased region" description="Basic and acidic residues" evidence="4">
    <location>
        <begin position="1"/>
        <end position="18"/>
    </location>
</feature>
<dbReference type="PANTHER" id="PTHR32054">
    <property type="entry name" value="HEAVY CHAIN, PUTATIVE, EXPRESSED-RELATED-RELATED"/>
    <property type="match status" value="1"/>
</dbReference>
<protein>
    <submittedName>
        <fullName evidence="6">WEB family protein At2g38370-like</fullName>
    </submittedName>
</protein>
<name>A0A6J1CQQ8_MOMCH</name>
<dbReference type="GO" id="GO:0009903">
    <property type="term" value="P:chloroplast avoidance movement"/>
    <property type="evidence" value="ECO:0007669"/>
    <property type="project" value="TreeGrafter"/>
</dbReference>
<evidence type="ECO:0000256" key="4">
    <source>
        <dbReference type="SAM" id="MobiDB-lite"/>
    </source>
</evidence>
<dbReference type="GeneID" id="111013879"/>
<evidence type="ECO:0000256" key="1">
    <source>
        <dbReference type="ARBA" id="ARBA00005485"/>
    </source>
</evidence>
<feature type="region of interest" description="Disordered" evidence="4">
    <location>
        <begin position="421"/>
        <end position="446"/>
    </location>
</feature>
<evidence type="ECO:0000256" key="2">
    <source>
        <dbReference type="ARBA" id="ARBA00023054"/>
    </source>
</evidence>
<dbReference type="KEGG" id="mcha:111013879"/>
<keyword evidence="5" id="KW-1185">Reference proteome</keyword>
<dbReference type="AlphaFoldDB" id="A0A6J1CQQ8"/>
<gene>
    <name evidence="6" type="primary">LOC111013879</name>
</gene>
<dbReference type="InterPro" id="IPR008545">
    <property type="entry name" value="Web"/>
</dbReference>
<dbReference type="OrthoDB" id="649232at2759"/>
<feature type="region of interest" description="Disordered" evidence="4">
    <location>
        <begin position="41"/>
        <end position="63"/>
    </location>
</feature>
<sequence>MVKTGGDMERDGGVRAEVDTSAPFESVKEAVSRFGGSGFWKPSHSHSHSHSQLSEHEHDKDEVEVDSANLEKHAMSMENELIIKERETLEVLKELEATKRIVEDLKLKLQKEAFEVSETRHTTREDTNEIAAKEADKENQGYLDSPGQNVQSCPAPGLILMELEQAKLNLTRTTSDIADIRASVESFNKKLERERTGLEKTRERLAQNSSNILALEEELNQTKLKLQVVKDAEAKGFPDNHLEISKELQQLGFEAEKFKEMKAAVELEVLRIESEIERNKAMMNTAQVKLFAARKMKEAARAAEAVALSEIMILTKHENPSSDISQTHGSERVTLSSEEYSTLALIACEAKERSRKRVIDVMQQVDAANASKMEILNQAEKASEELKISQIALEAALSRVDAANQEKLAVEEALRKWRSEHGQKRRTVQNSTKFKNPCPPHYKRDSRLLDVNGMNMVSDGPMPVLKPTLSIGQILSRKLLPPEQFESATPSEKSSVRRKMSLGQMLSKQNDDLSSLKRAEKDTSQKQPSGKRKKSGFARFTLLLAKQSKKKKKLTVAKKQPVSLV</sequence>
<dbReference type="PANTHER" id="PTHR32054:SF4">
    <property type="entry name" value="OS07G0677900 PROTEIN"/>
    <property type="match status" value="1"/>
</dbReference>
<evidence type="ECO:0000313" key="6">
    <source>
        <dbReference type="RefSeq" id="XP_022144110.1"/>
    </source>
</evidence>
<dbReference type="GO" id="GO:0005829">
    <property type="term" value="C:cytosol"/>
    <property type="evidence" value="ECO:0007669"/>
    <property type="project" value="TreeGrafter"/>
</dbReference>
<feature type="coiled-coil region" evidence="3">
    <location>
        <begin position="184"/>
        <end position="232"/>
    </location>
</feature>
<feature type="coiled-coil region" evidence="3">
    <location>
        <begin position="365"/>
        <end position="420"/>
    </location>
</feature>